<protein>
    <submittedName>
        <fullName evidence="12">ABC transporter permease</fullName>
    </submittedName>
</protein>
<evidence type="ECO:0000256" key="7">
    <source>
        <dbReference type="ARBA" id="ARBA00022989"/>
    </source>
</evidence>
<accession>A0A6L7G9H3</accession>
<feature type="transmembrane region" description="Helical" evidence="10">
    <location>
        <begin position="35"/>
        <end position="56"/>
    </location>
</feature>
<evidence type="ECO:0000313" key="12">
    <source>
        <dbReference type="EMBL" id="MXN20178.1"/>
    </source>
</evidence>
<reference evidence="12 13" key="1">
    <citation type="submission" date="2019-12" db="EMBL/GenBank/DDBJ databases">
        <authorList>
            <person name="Li M."/>
        </authorList>
    </citation>
    <scope>NUCLEOTIDE SEQUENCE [LARGE SCALE GENOMIC DNA]</scope>
    <source>
        <strain evidence="12 13">GBMRC 2024</strain>
    </source>
</reference>
<keyword evidence="9 10" id="KW-0472">Membrane</keyword>
<feature type="transmembrane region" description="Helical" evidence="10">
    <location>
        <begin position="180"/>
        <end position="198"/>
    </location>
</feature>
<dbReference type="EMBL" id="WUMU01000024">
    <property type="protein sequence ID" value="MXN20178.1"/>
    <property type="molecule type" value="Genomic_DNA"/>
</dbReference>
<feature type="transmembrane region" description="Helical" evidence="10">
    <location>
        <begin position="149"/>
        <end position="168"/>
    </location>
</feature>
<dbReference type="Pfam" id="PF01061">
    <property type="entry name" value="ABC2_membrane"/>
    <property type="match status" value="1"/>
</dbReference>
<comment type="caution">
    <text evidence="12">The sequence shown here is derived from an EMBL/GenBank/DDBJ whole genome shotgun (WGS) entry which is preliminary data.</text>
</comment>
<evidence type="ECO:0000256" key="5">
    <source>
        <dbReference type="ARBA" id="ARBA00022597"/>
    </source>
</evidence>
<proteinExistence type="inferred from homology"/>
<evidence type="ECO:0000256" key="4">
    <source>
        <dbReference type="ARBA" id="ARBA00022475"/>
    </source>
</evidence>
<keyword evidence="13" id="KW-1185">Reference proteome</keyword>
<dbReference type="GO" id="GO:0015920">
    <property type="term" value="P:lipopolysaccharide transport"/>
    <property type="evidence" value="ECO:0007669"/>
    <property type="project" value="TreeGrafter"/>
</dbReference>
<dbReference type="InterPro" id="IPR000412">
    <property type="entry name" value="ABC_2_transport"/>
</dbReference>
<comment type="similarity">
    <text evidence="2">Belongs to the ABC-2 integral membrane protein family.</text>
</comment>
<keyword evidence="6 10" id="KW-0812">Transmembrane</keyword>
<keyword evidence="3" id="KW-0813">Transport</keyword>
<dbReference type="PANTHER" id="PTHR30413:SF10">
    <property type="entry name" value="CAPSULE POLYSACCHARIDE EXPORT INNER-MEMBRANE PROTEIN CTRC"/>
    <property type="match status" value="1"/>
</dbReference>
<evidence type="ECO:0000259" key="11">
    <source>
        <dbReference type="Pfam" id="PF01061"/>
    </source>
</evidence>
<sequence>MAISTRQLLALQVRVIGALVLRETRATFGSSQIGYLWAIITPAASVAVLVTIFSLVGRSPPFGNSFALFFATGVLTLEYFNKLSNGLIGAMDANKALLTYPVIKVTDTLFARTILITATYILIMLLFFGGLVLFGLAQAPAFPDKVIEAVLVTGFLGFGFGTVNAVILSQWESWRHIEKILTRPLMFISGVFYVPSLLPPEAQAVLWWNPILHLVEWFRMGYYPNYDSRIFDAWYPLGIAIGLTLLGLGGERLTRKKRT</sequence>
<keyword evidence="4" id="KW-1003">Cell membrane</keyword>
<dbReference type="GO" id="GO:0043190">
    <property type="term" value="C:ATP-binding cassette (ABC) transporter complex"/>
    <property type="evidence" value="ECO:0007669"/>
    <property type="project" value="InterPro"/>
</dbReference>
<dbReference type="InterPro" id="IPR013525">
    <property type="entry name" value="ABC2_TM"/>
</dbReference>
<feature type="transmembrane region" description="Helical" evidence="10">
    <location>
        <begin position="233"/>
        <end position="250"/>
    </location>
</feature>
<evidence type="ECO:0000256" key="2">
    <source>
        <dbReference type="ARBA" id="ARBA00007783"/>
    </source>
</evidence>
<evidence type="ECO:0000256" key="6">
    <source>
        <dbReference type="ARBA" id="ARBA00022692"/>
    </source>
</evidence>
<dbReference type="Proteomes" id="UP000477911">
    <property type="component" value="Unassembled WGS sequence"/>
</dbReference>
<dbReference type="PANTHER" id="PTHR30413">
    <property type="entry name" value="INNER MEMBRANE TRANSPORT PERMEASE"/>
    <property type="match status" value="1"/>
</dbReference>
<name>A0A6L7G9H3_9RHOB</name>
<evidence type="ECO:0000313" key="13">
    <source>
        <dbReference type="Proteomes" id="UP000477911"/>
    </source>
</evidence>
<keyword evidence="8" id="KW-0625">Polysaccharide transport</keyword>
<feature type="transmembrane region" description="Helical" evidence="10">
    <location>
        <begin position="114"/>
        <end position="137"/>
    </location>
</feature>
<gene>
    <name evidence="12" type="ORF">GR170_20270</name>
</gene>
<feature type="transmembrane region" description="Helical" evidence="10">
    <location>
        <begin position="62"/>
        <end position="81"/>
    </location>
</feature>
<dbReference type="GO" id="GO:0140359">
    <property type="term" value="F:ABC-type transporter activity"/>
    <property type="evidence" value="ECO:0007669"/>
    <property type="project" value="InterPro"/>
</dbReference>
<organism evidence="12 13">
    <name type="scientific">Pseudooceanicola albus</name>
    <dbReference type="NCBI Taxonomy" id="2692189"/>
    <lineage>
        <taxon>Bacteria</taxon>
        <taxon>Pseudomonadati</taxon>
        <taxon>Pseudomonadota</taxon>
        <taxon>Alphaproteobacteria</taxon>
        <taxon>Rhodobacterales</taxon>
        <taxon>Paracoccaceae</taxon>
        <taxon>Pseudooceanicola</taxon>
    </lineage>
</organism>
<feature type="domain" description="ABC-2 type transporter transmembrane" evidence="11">
    <location>
        <begin position="16"/>
        <end position="222"/>
    </location>
</feature>
<evidence type="ECO:0000256" key="3">
    <source>
        <dbReference type="ARBA" id="ARBA00022448"/>
    </source>
</evidence>
<keyword evidence="7 10" id="KW-1133">Transmembrane helix</keyword>
<dbReference type="AlphaFoldDB" id="A0A6L7G9H3"/>
<evidence type="ECO:0000256" key="1">
    <source>
        <dbReference type="ARBA" id="ARBA00004651"/>
    </source>
</evidence>
<evidence type="ECO:0000256" key="10">
    <source>
        <dbReference type="SAM" id="Phobius"/>
    </source>
</evidence>
<dbReference type="PRINTS" id="PR00164">
    <property type="entry name" value="ABC2TRNSPORT"/>
</dbReference>
<dbReference type="GO" id="GO:0015774">
    <property type="term" value="P:polysaccharide transport"/>
    <property type="evidence" value="ECO:0007669"/>
    <property type="project" value="UniProtKB-KW"/>
</dbReference>
<evidence type="ECO:0000256" key="9">
    <source>
        <dbReference type="ARBA" id="ARBA00023136"/>
    </source>
</evidence>
<evidence type="ECO:0000256" key="8">
    <source>
        <dbReference type="ARBA" id="ARBA00023047"/>
    </source>
</evidence>
<comment type="subcellular location">
    <subcellularLocation>
        <location evidence="1">Cell membrane</location>
        <topology evidence="1">Multi-pass membrane protein</topology>
    </subcellularLocation>
</comment>
<keyword evidence="5" id="KW-0762">Sugar transport</keyword>
<dbReference type="RefSeq" id="WP_160896303.1">
    <property type="nucleotide sequence ID" value="NZ_WUMU01000024.1"/>
</dbReference>